<evidence type="ECO:0000259" key="1">
    <source>
        <dbReference type="Pfam" id="PF04073"/>
    </source>
</evidence>
<dbReference type="InterPro" id="IPR036754">
    <property type="entry name" value="YbaK/aa-tRNA-synt-asso_dom_sf"/>
</dbReference>
<dbReference type="GO" id="GO:0002161">
    <property type="term" value="F:aminoacyl-tRNA deacylase activity"/>
    <property type="evidence" value="ECO:0007669"/>
    <property type="project" value="InterPro"/>
</dbReference>
<dbReference type="InterPro" id="IPR007214">
    <property type="entry name" value="YbaK/aa-tRNA-synth-assoc-dom"/>
</dbReference>
<feature type="domain" description="YbaK/aminoacyl-tRNA synthetase-associated" evidence="1">
    <location>
        <begin position="36"/>
        <end position="89"/>
    </location>
</feature>
<dbReference type="Pfam" id="PF04073">
    <property type="entry name" value="tRNA_edit"/>
    <property type="match status" value="1"/>
</dbReference>
<gene>
    <name evidence="2" type="ORF">HGQ98_33135</name>
</gene>
<comment type="caution">
    <text evidence="2">The sequence shown here is derived from an EMBL/GenBank/DDBJ whole genome shotgun (WGS) entry which is preliminary data.</text>
</comment>
<organism evidence="2 3">
    <name type="scientific">Achromobacter ruhlandii</name>
    <dbReference type="NCBI Taxonomy" id="72557"/>
    <lineage>
        <taxon>Bacteria</taxon>
        <taxon>Pseudomonadati</taxon>
        <taxon>Pseudomonadota</taxon>
        <taxon>Betaproteobacteria</taxon>
        <taxon>Burkholderiales</taxon>
        <taxon>Alcaligenaceae</taxon>
        <taxon>Achromobacter</taxon>
    </lineage>
</organism>
<feature type="non-terminal residue" evidence="2">
    <location>
        <position position="109"/>
    </location>
</feature>
<name>A0A848NSJ3_9BURK</name>
<protein>
    <submittedName>
        <fullName evidence="2">YbaK/EbsC family protein</fullName>
    </submittedName>
</protein>
<dbReference type="EMBL" id="JABBZE010001105">
    <property type="protein sequence ID" value="NMU93992.1"/>
    <property type="molecule type" value="Genomic_DNA"/>
</dbReference>
<evidence type="ECO:0000313" key="2">
    <source>
        <dbReference type="EMBL" id="NMU93992.1"/>
    </source>
</evidence>
<accession>A0A848NSJ3</accession>
<reference evidence="2 3" key="1">
    <citation type="submission" date="2020-04" db="EMBL/GenBank/DDBJ databases">
        <title>Achromobacter ruhlandii genome sequencing and assembly.</title>
        <authorList>
            <person name="Martins R.C.R."/>
            <person name="Perdigao-Neto L.V."/>
            <person name="Levin A.S.S."/>
            <person name="Costa S.F."/>
        </authorList>
    </citation>
    <scope>NUCLEOTIDE SEQUENCE [LARGE SCALE GENOMIC DNA]</scope>
    <source>
        <strain evidence="2 3">9035ralo</strain>
    </source>
</reference>
<dbReference type="RefSeq" id="WP_169538304.1">
    <property type="nucleotide sequence ID" value="NZ_JABBZE010001105.1"/>
</dbReference>
<dbReference type="SUPFAM" id="SSF55826">
    <property type="entry name" value="YbaK/ProRS associated domain"/>
    <property type="match status" value="1"/>
</dbReference>
<dbReference type="AlphaFoldDB" id="A0A848NSJ3"/>
<proteinExistence type="predicted"/>
<evidence type="ECO:0000313" key="3">
    <source>
        <dbReference type="Proteomes" id="UP000542405"/>
    </source>
</evidence>
<dbReference type="Gene3D" id="3.90.960.10">
    <property type="entry name" value="YbaK/aminoacyl-tRNA synthetase-associated domain"/>
    <property type="match status" value="1"/>
</dbReference>
<sequence length="109" mass="11104">MSLATPADLPESAQRVARLLAEMGHDKPVVVLPQTGKTSAEAAAGLGCEVSQIAKSIIFRRAADDAPVLVIARGINRVDESKVEGQVGALAQGDAKCARVVTGDAIGGV</sequence>
<dbReference type="Proteomes" id="UP000542405">
    <property type="component" value="Unassembled WGS sequence"/>
</dbReference>